<dbReference type="EMBL" id="JABVXQ010000006">
    <property type="protein sequence ID" value="KAF6104120.1"/>
    <property type="molecule type" value="Genomic_DNA"/>
</dbReference>
<feature type="compositionally biased region" description="Basic and acidic residues" evidence="1">
    <location>
        <begin position="85"/>
        <end position="94"/>
    </location>
</feature>
<feature type="region of interest" description="Disordered" evidence="1">
    <location>
        <begin position="109"/>
        <end position="138"/>
    </location>
</feature>
<comment type="caution">
    <text evidence="2">The sequence shown here is derived from an EMBL/GenBank/DDBJ whole genome shotgun (WGS) entry which is preliminary data.</text>
</comment>
<sequence>MSKLPPSFLDPIIETHILAALLFTPKKDCFCNKGHQKTVVCRECMDVFSTVSALGCSGLIDRRGRDYRKKRRVGEGAGVKAKPRGWRESEKERSSSRILELDELEDLPVPLLPGPPHTPIFQRRKPRPRKQEATCSSALVIGRVQSSRRVS</sequence>
<name>A0A834A787_9CHIR</name>
<dbReference type="AlphaFoldDB" id="A0A834A787"/>
<evidence type="ECO:0000313" key="3">
    <source>
        <dbReference type="Proteomes" id="UP000664940"/>
    </source>
</evidence>
<feature type="region of interest" description="Disordered" evidence="1">
    <location>
        <begin position="70"/>
        <end position="94"/>
    </location>
</feature>
<organism evidence="2 3">
    <name type="scientific">Phyllostomus discolor</name>
    <name type="common">pale spear-nosed bat</name>
    <dbReference type="NCBI Taxonomy" id="89673"/>
    <lineage>
        <taxon>Eukaryota</taxon>
        <taxon>Metazoa</taxon>
        <taxon>Chordata</taxon>
        <taxon>Craniata</taxon>
        <taxon>Vertebrata</taxon>
        <taxon>Euteleostomi</taxon>
        <taxon>Mammalia</taxon>
        <taxon>Eutheria</taxon>
        <taxon>Laurasiatheria</taxon>
        <taxon>Chiroptera</taxon>
        <taxon>Yangochiroptera</taxon>
        <taxon>Phyllostomidae</taxon>
        <taxon>Phyllostominae</taxon>
        <taxon>Phyllostomus</taxon>
    </lineage>
</organism>
<dbReference type="Proteomes" id="UP000664940">
    <property type="component" value="Unassembled WGS sequence"/>
</dbReference>
<proteinExistence type="predicted"/>
<evidence type="ECO:0000313" key="2">
    <source>
        <dbReference type="EMBL" id="KAF6104120.1"/>
    </source>
</evidence>
<gene>
    <name evidence="2" type="ORF">HJG60_011167</name>
</gene>
<reference evidence="2 3" key="1">
    <citation type="journal article" date="2020" name="Nature">
        <title>Six reference-quality genomes reveal evolution of bat adaptations.</title>
        <authorList>
            <person name="Jebb D."/>
            <person name="Huang Z."/>
            <person name="Pippel M."/>
            <person name="Hughes G.M."/>
            <person name="Lavrichenko K."/>
            <person name="Devanna P."/>
            <person name="Winkler S."/>
            <person name="Jermiin L.S."/>
            <person name="Skirmuntt E.C."/>
            <person name="Katzourakis A."/>
            <person name="Burkitt-Gray L."/>
            <person name="Ray D.A."/>
            <person name="Sullivan K.A.M."/>
            <person name="Roscito J.G."/>
            <person name="Kirilenko B.M."/>
            <person name="Davalos L.M."/>
            <person name="Corthals A.P."/>
            <person name="Power M.L."/>
            <person name="Jones G."/>
            <person name="Ransome R.D."/>
            <person name="Dechmann D.K.N."/>
            <person name="Locatelli A.G."/>
            <person name="Puechmaille S.J."/>
            <person name="Fedrigo O."/>
            <person name="Jarvis E.D."/>
            <person name="Hiller M."/>
            <person name="Vernes S.C."/>
            <person name="Myers E.W."/>
            <person name="Teeling E.C."/>
        </authorList>
    </citation>
    <scope>NUCLEOTIDE SEQUENCE [LARGE SCALE GENOMIC DNA]</scope>
    <source>
        <strain evidence="2">Bat1K_MPI-CBG_1</strain>
    </source>
</reference>
<accession>A0A834A787</accession>
<protein>
    <submittedName>
        <fullName evidence="2">Uncharacterized protein</fullName>
    </submittedName>
</protein>
<evidence type="ECO:0000256" key="1">
    <source>
        <dbReference type="SAM" id="MobiDB-lite"/>
    </source>
</evidence>